<dbReference type="Gene3D" id="2.60.120.560">
    <property type="entry name" value="Exo-inulinase, domain 1"/>
    <property type="match status" value="1"/>
</dbReference>
<dbReference type="RefSeq" id="WP_106528470.1">
    <property type="nucleotide sequence ID" value="NZ_PYAW01000002.1"/>
</dbReference>
<name>A0A2P8HPC5_CHINA</name>
<reference evidence="3 4" key="1">
    <citation type="submission" date="2018-03" db="EMBL/GenBank/DDBJ databases">
        <title>Genomic Encyclopedia of Archaeal and Bacterial Type Strains, Phase II (KMG-II): from individual species to whole genera.</title>
        <authorList>
            <person name="Goeker M."/>
        </authorList>
    </citation>
    <scope>NUCLEOTIDE SEQUENCE [LARGE SCALE GENOMIC DNA]</scope>
    <source>
        <strain evidence="3 4">DSM 24859</strain>
    </source>
</reference>
<keyword evidence="1" id="KW-0732">Signal</keyword>
<feature type="chain" id="PRO_5015183488" evidence="1">
    <location>
        <begin position="21"/>
        <end position="289"/>
    </location>
</feature>
<dbReference type="Proteomes" id="UP000240971">
    <property type="component" value="Unassembled WGS sequence"/>
</dbReference>
<evidence type="ECO:0000259" key="2">
    <source>
        <dbReference type="Pfam" id="PF06439"/>
    </source>
</evidence>
<feature type="domain" description="3-keto-alpha-glucoside-1,2-lyase/3-keto-2-hydroxy-glucal hydratase" evidence="2">
    <location>
        <begin position="26"/>
        <end position="254"/>
    </location>
</feature>
<dbReference type="OrthoDB" id="9787527at2"/>
<keyword evidence="4" id="KW-1185">Reference proteome</keyword>
<accession>A0A2P8HPC5</accession>
<evidence type="ECO:0000256" key="1">
    <source>
        <dbReference type="SAM" id="SignalP"/>
    </source>
</evidence>
<dbReference type="InterPro" id="IPR010496">
    <property type="entry name" value="AL/BT2_dom"/>
</dbReference>
<gene>
    <name evidence="3" type="ORF">CLV51_102923</name>
</gene>
<feature type="signal peptide" evidence="1">
    <location>
        <begin position="1"/>
        <end position="20"/>
    </location>
</feature>
<dbReference type="EMBL" id="PYAW01000002">
    <property type="protein sequence ID" value="PSL48061.1"/>
    <property type="molecule type" value="Genomic_DNA"/>
</dbReference>
<evidence type="ECO:0000313" key="3">
    <source>
        <dbReference type="EMBL" id="PSL48061.1"/>
    </source>
</evidence>
<evidence type="ECO:0000313" key="4">
    <source>
        <dbReference type="Proteomes" id="UP000240971"/>
    </source>
</evidence>
<dbReference type="AlphaFoldDB" id="A0A2P8HPC5"/>
<dbReference type="GO" id="GO:0016787">
    <property type="term" value="F:hydrolase activity"/>
    <property type="evidence" value="ECO:0007669"/>
    <property type="project" value="InterPro"/>
</dbReference>
<organism evidence="3 4">
    <name type="scientific">Chitinophaga niastensis</name>
    <dbReference type="NCBI Taxonomy" id="536980"/>
    <lineage>
        <taxon>Bacteria</taxon>
        <taxon>Pseudomonadati</taxon>
        <taxon>Bacteroidota</taxon>
        <taxon>Chitinophagia</taxon>
        <taxon>Chitinophagales</taxon>
        <taxon>Chitinophagaceae</taxon>
        <taxon>Chitinophaga</taxon>
    </lineage>
</organism>
<proteinExistence type="predicted"/>
<comment type="caution">
    <text evidence="3">The sequence shown here is derived from an EMBL/GenBank/DDBJ whole genome shotgun (WGS) entry which is preliminary data.</text>
</comment>
<protein>
    <submittedName>
        <fullName evidence="3">Uncharacterized protein DUF1080</fullName>
    </submittedName>
</protein>
<sequence length="289" mass="32120">MKKVLTALLLLAGLHSSAQKEVAPNKWLKLFNGKNLKGWDVKITGHELNDNFGNTFRVDSGMLKVSYDHYDEFKEQFGHIFYKKNFSAYLVVVEYKFTGDQVKGGPGWAYRNSGVMLHGQTAASMTKDQDFPISLEDQLLGGNGKDDRSTSNLCTPGTNVVMHDKLITDHCISSTSKTFHGDVWVHAEALVLRDSVIKYIVDKDTVLVFEKPQIGGGNVSHADPAVKQDGKLLSSGSISLQSESHPVAFRKVELFDLSPYINDPVKLNKILLLLQKRDSFGLPLAPRKK</sequence>
<dbReference type="Pfam" id="PF06439">
    <property type="entry name" value="3keto-disac_hyd"/>
    <property type="match status" value="1"/>
</dbReference>